<dbReference type="InterPro" id="IPR016193">
    <property type="entry name" value="Cytidine_deaminase-like"/>
</dbReference>
<keyword evidence="11" id="KW-1185">Reference proteome</keyword>
<protein>
    <recommendedName>
        <fullName evidence="3">tRNA(adenine(34)) deaminase</fullName>
        <ecNumber evidence="3">3.5.4.33</ecNumber>
    </recommendedName>
</protein>
<evidence type="ECO:0000256" key="5">
    <source>
        <dbReference type="ARBA" id="ARBA00022723"/>
    </source>
</evidence>
<proteinExistence type="inferred from homology"/>
<evidence type="ECO:0000256" key="7">
    <source>
        <dbReference type="ARBA" id="ARBA00022833"/>
    </source>
</evidence>
<dbReference type="EMBL" id="JAEFCI010011842">
    <property type="protein sequence ID" value="KAG5456376.1"/>
    <property type="molecule type" value="Genomic_DNA"/>
</dbReference>
<dbReference type="GO" id="GO:0008270">
    <property type="term" value="F:zinc ion binding"/>
    <property type="evidence" value="ECO:0007669"/>
    <property type="project" value="InterPro"/>
</dbReference>
<gene>
    <name evidence="10" type="ORF">BJ554DRAFT_3900</name>
</gene>
<dbReference type="PROSITE" id="PS51747">
    <property type="entry name" value="CYT_DCMP_DEAMINASES_2"/>
    <property type="match status" value="1"/>
</dbReference>
<organism evidence="10 11">
    <name type="scientific">Olpidium bornovanus</name>
    <dbReference type="NCBI Taxonomy" id="278681"/>
    <lineage>
        <taxon>Eukaryota</taxon>
        <taxon>Fungi</taxon>
        <taxon>Fungi incertae sedis</taxon>
        <taxon>Olpidiomycota</taxon>
        <taxon>Olpidiomycotina</taxon>
        <taxon>Olpidiomycetes</taxon>
        <taxon>Olpidiales</taxon>
        <taxon>Olpidiaceae</taxon>
        <taxon>Olpidium</taxon>
    </lineage>
</organism>
<evidence type="ECO:0000256" key="6">
    <source>
        <dbReference type="ARBA" id="ARBA00022801"/>
    </source>
</evidence>
<dbReference type="GO" id="GO:0052718">
    <property type="term" value="C:tRNA-specific adenosine-34 deaminase complex"/>
    <property type="evidence" value="ECO:0007669"/>
    <property type="project" value="UniProtKB-ARBA"/>
</dbReference>
<evidence type="ECO:0000313" key="11">
    <source>
        <dbReference type="Proteomes" id="UP000673691"/>
    </source>
</evidence>
<dbReference type="Pfam" id="PF00383">
    <property type="entry name" value="dCMP_cyt_deam_1"/>
    <property type="match status" value="1"/>
</dbReference>
<dbReference type="AlphaFoldDB" id="A0A8H7ZNG6"/>
<dbReference type="CDD" id="cd01285">
    <property type="entry name" value="nucleoside_deaminase"/>
    <property type="match status" value="1"/>
</dbReference>
<evidence type="ECO:0000256" key="2">
    <source>
        <dbReference type="ARBA" id="ARBA00010669"/>
    </source>
</evidence>
<name>A0A8H7ZNG6_9FUNG</name>
<evidence type="ECO:0000313" key="10">
    <source>
        <dbReference type="EMBL" id="KAG5456376.1"/>
    </source>
</evidence>
<dbReference type="OrthoDB" id="1701769at2759"/>
<dbReference type="InterPro" id="IPR016192">
    <property type="entry name" value="APOBEC/CMP_deaminase_Zn-bd"/>
</dbReference>
<dbReference type="SUPFAM" id="SSF53927">
    <property type="entry name" value="Cytidine deaminase-like"/>
    <property type="match status" value="1"/>
</dbReference>
<keyword evidence="7" id="KW-0862">Zinc</keyword>
<evidence type="ECO:0000256" key="3">
    <source>
        <dbReference type="ARBA" id="ARBA00012740"/>
    </source>
</evidence>
<evidence type="ECO:0000256" key="4">
    <source>
        <dbReference type="ARBA" id="ARBA00022694"/>
    </source>
</evidence>
<dbReference type="Proteomes" id="UP000673691">
    <property type="component" value="Unassembled WGS sequence"/>
</dbReference>
<dbReference type="PANTHER" id="PTHR11079:SF149">
    <property type="entry name" value="TRNA-SPECIFIC ADENOSINE DEAMINASE 2"/>
    <property type="match status" value="1"/>
</dbReference>
<evidence type="ECO:0000256" key="1">
    <source>
        <dbReference type="ARBA" id="ARBA00001947"/>
    </source>
</evidence>
<comment type="cofactor">
    <cofactor evidence="1">
        <name>Zn(2+)</name>
        <dbReference type="ChEBI" id="CHEBI:29105"/>
    </cofactor>
</comment>
<evidence type="ECO:0000256" key="8">
    <source>
        <dbReference type="ARBA" id="ARBA00048045"/>
    </source>
</evidence>
<accession>A0A8H7ZNG6</accession>
<feature type="domain" description="CMP/dCMP-type deaminase" evidence="9">
    <location>
        <begin position="30"/>
        <end position="151"/>
    </location>
</feature>
<dbReference type="PANTHER" id="PTHR11079">
    <property type="entry name" value="CYTOSINE DEAMINASE FAMILY MEMBER"/>
    <property type="match status" value="1"/>
</dbReference>
<sequence length="203" mass="22612">MHTAEFSPQSPGVPGSALLELAAKEKERRVKIEHFMQEAIRQAEDAWSSGEVPVGCVFVLNDEIIGSGRNRTNESLNGTRHAEFEAVDQILSSGRYDVSVFRDCELYVTVEPCVMCASALRQLGLRKVYYGCTNEKFGGCGGVFRINSDEQGHTQPPYVAEGGYMRSEAIMLLRRFYVSENEHAPVPKKKANRVLKPVDDQPI</sequence>
<keyword evidence="4" id="KW-0819">tRNA processing</keyword>
<keyword evidence="6" id="KW-0378">Hydrolase</keyword>
<dbReference type="FunFam" id="3.40.140.10:FF:000039">
    <property type="entry name" value="tRNA-specific adenosine deaminase"/>
    <property type="match status" value="1"/>
</dbReference>
<dbReference type="EC" id="3.5.4.33" evidence="3"/>
<reference evidence="10 11" key="1">
    <citation type="journal article" name="Sci. Rep.">
        <title>Genome-scale phylogenetic analyses confirm Olpidium as the closest living zoosporic fungus to the non-flagellated, terrestrial fungi.</title>
        <authorList>
            <person name="Chang Y."/>
            <person name="Rochon D."/>
            <person name="Sekimoto S."/>
            <person name="Wang Y."/>
            <person name="Chovatia M."/>
            <person name="Sandor L."/>
            <person name="Salamov A."/>
            <person name="Grigoriev I.V."/>
            <person name="Stajich J.E."/>
            <person name="Spatafora J.W."/>
        </authorList>
    </citation>
    <scope>NUCLEOTIDE SEQUENCE [LARGE SCALE GENOMIC DNA]</scope>
    <source>
        <strain evidence="10">S191</strain>
    </source>
</reference>
<dbReference type="GO" id="GO:0005634">
    <property type="term" value="C:nucleus"/>
    <property type="evidence" value="ECO:0007669"/>
    <property type="project" value="TreeGrafter"/>
</dbReference>
<dbReference type="GO" id="GO:0002100">
    <property type="term" value="P:tRNA wobble adenosine to inosine editing"/>
    <property type="evidence" value="ECO:0007669"/>
    <property type="project" value="TreeGrafter"/>
</dbReference>
<dbReference type="Gene3D" id="3.40.140.10">
    <property type="entry name" value="Cytidine Deaminase, domain 2"/>
    <property type="match status" value="1"/>
</dbReference>
<dbReference type="GO" id="GO:0005737">
    <property type="term" value="C:cytoplasm"/>
    <property type="evidence" value="ECO:0007669"/>
    <property type="project" value="TreeGrafter"/>
</dbReference>
<dbReference type="InterPro" id="IPR002125">
    <property type="entry name" value="CMP_dCMP_dom"/>
</dbReference>
<dbReference type="GO" id="GO:0052717">
    <property type="term" value="F:tRNA-specific adenosine-34 deaminase activity"/>
    <property type="evidence" value="ECO:0007669"/>
    <property type="project" value="UniProtKB-EC"/>
</dbReference>
<comment type="caution">
    <text evidence="10">The sequence shown here is derived from an EMBL/GenBank/DDBJ whole genome shotgun (WGS) entry which is preliminary data.</text>
</comment>
<keyword evidence="5" id="KW-0479">Metal-binding</keyword>
<dbReference type="PROSITE" id="PS00903">
    <property type="entry name" value="CYT_DCMP_DEAMINASES_1"/>
    <property type="match status" value="1"/>
</dbReference>
<evidence type="ECO:0000259" key="9">
    <source>
        <dbReference type="PROSITE" id="PS51747"/>
    </source>
</evidence>
<comment type="catalytic activity">
    <reaction evidence="8">
        <text>adenosine(34) in tRNA + H2O + H(+) = inosine(34) in tRNA + NH4(+)</text>
        <dbReference type="Rhea" id="RHEA:43168"/>
        <dbReference type="Rhea" id="RHEA-COMP:10373"/>
        <dbReference type="Rhea" id="RHEA-COMP:10374"/>
        <dbReference type="ChEBI" id="CHEBI:15377"/>
        <dbReference type="ChEBI" id="CHEBI:15378"/>
        <dbReference type="ChEBI" id="CHEBI:28938"/>
        <dbReference type="ChEBI" id="CHEBI:74411"/>
        <dbReference type="ChEBI" id="CHEBI:82852"/>
        <dbReference type="EC" id="3.5.4.33"/>
    </reaction>
</comment>
<comment type="similarity">
    <text evidence="2">Belongs to the cytidine and deoxycytidylate deaminase family. ADAT2 subfamily.</text>
</comment>